<reference evidence="1" key="1">
    <citation type="journal article" date="2015" name="Nature">
        <title>Complex archaea that bridge the gap between prokaryotes and eukaryotes.</title>
        <authorList>
            <person name="Spang A."/>
            <person name="Saw J.H."/>
            <person name="Jorgensen S.L."/>
            <person name="Zaremba-Niedzwiedzka K."/>
            <person name="Martijn J."/>
            <person name="Lind A.E."/>
            <person name="van Eijk R."/>
            <person name="Schleper C."/>
            <person name="Guy L."/>
            <person name="Ettema T.J."/>
        </authorList>
    </citation>
    <scope>NUCLEOTIDE SEQUENCE</scope>
</reference>
<name>A0A0F8WFN0_9ZZZZ</name>
<gene>
    <name evidence="1" type="ORF">LCGC14_3075110</name>
</gene>
<comment type="caution">
    <text evidence="1">The sequence shown here is derived from an EMBL/GenBank/DDBJ whole genome shotgun (WGS) entry which is preliminary data.</text>
</comment>
<accession>A0A0F8WFN0</accession>
<organism evidence="1">
    <name type="scientific">marine sediment metagenome</name>
    <dbReference type="NCBI Taxonomy" id="412755"/>
    <lineage>
        <taxon>unclassified sequences</taxon>
        <taxon>metagenomes</taxon>
        <taxon>ecological metagenomes</taxon>
    </lineage>
</organism>
<dbReference type="EMBL" id="LAZR01065515">
    <property type="protein sequence ID" value="KKK55383.1"/>
    <property type="molecule type" value="Genomic_DNA"/>
</dbReference>
<proteinExistence type="predicted"/>
<feature type="non-terminal residue" evidence="1">
    <location>
        <position position="1"/>
    </location>
</feature>
<evidence type="ECO:0000313" key="1">
    <source>
        <dbReference type="EMBL" id="KKK55383.1"/>
    </source>
</evidence>
<sequence length="21" mass="2419">KPTHDLILYPRDGGYMVAFPK</sequence>
<dbReference type="AlphaFoldDB" id="A0A0F8WFN0"/>
<protein>
    <submittedName>
        <fullName evidence="1">Uncharacterized protein</fullName>
    </submittedName>
</protein>